<feature type="binding site" evidence="9 10">
    <location>
        <position position="330"/>
    </location>
    <ligand>
        <name>S-adenosyl-L-methionine</name>
        <dbReference type="ChEBI" id="CHEBI:59789"/>
    </ligand>
</feature>
<reference evidence="12" key="2">
    <citation type="submission" date="2020-02" db="EMBL/GenBank/DDBJ databases">
        <title>Using affinity propagation clustering for identifying bacterial clades and subclades with whole-genome sequences of Francisella tularensis.</title>
        <authorList>
            <person name="Homeier-Bachmann T."/>
            <person name="Abdel-Glil M.Y."/>
            <person name="Hackbart A."/>
            <person name="Hotzel H."/>
            <person name="Tomaso H."/>
        </authorList>
    </citation>
    <scope>NUCLEOTIDE SEQUENCE</scope>
    <source>
        <strain evidence="13">15T0085</strain>
        <strain evidence="12">17T1429</strain>
    </source>
</reference>
<feature type="domain" description="TRAM" evidence="11">
    <location>
        <begin position="1"/>
        <end position="66"/>
    </location>
</feature>
<dbReference type="RefSeq" id="WP_003016867.1">
    <property type="nucleotide sequence ID" value="NZ_AP023459.1"/>
</dbReference>
<dbReference type="InterPro" id="IPR002792">
    <property type="entry name" value="TRAM_dom"/>
</dbReference>
<dbReference type="InterPro" id="IPR029063">
    <property type="entry name" value="SAM-dependent_MTases_sf"/>
</dbReference>
<feature type="binding site" evidence="9 10">
    <location>
        <position position="280"/>
    </location>
    <ligand>
        <name>S-adenosyl-L-methionine</name>
        <dbReference type="ChEBI" id="CHEBI:59789"/>
    </ligand>
</feature>
<organism evidence="12">
    <name type="scientific">Francisella tularensis subsp. holarctica</name>
    <dbReference type="NCBI Taxonomy" id="119857"/>
    <lineage>
        <taxon>Bacteria</taxon>
        <taxon>Pseudomonadati</taxon>
        <taxon>Pseudomonadota</taxon>
        <taxon>Gammaproteobacteria</taxon>
        <taxon>Thiotrichales</taxon>
        <taxon>Francisellaceae</taxon>
        <taxon>Francisella</taxon>
    </lineage>
</organism>
<dbReference type="Gene3D" id="2.40.50.1070">
    <property type="match status" value="1"/>
</dbReference>
<dbReference type="OMA" id="GGCKWQH"/>
<dbReference type="NCBIfam" id="TIGR00479">
    <property type="entry name" value="rumA"/>
    <property type="match status" value="1"/>
</dbReference>
<dbReference type="CDD" id="cd02440">
    <property type="entry name" value="AdoMet_MTases"/>
    <property type="match status" value="1"/>
</dbReference>
<gene>
    <name evidence="9 12" type="primary">rlmD</name>
    <name evidence="13" type="ORF">FWI86_04415</name>
    <name evidence="12" type="ORF">FWJ04_03180</name>
</gene>
<dbReference type="GO" id="GO:0005506">
    <property type="term" value="F:iron ion binding"/>
    <property type="evidence" value="ECO:0007669"/>
    <property type="project" value="UniProtKB-UniRule"/>
</dbReference>
<dbReference type="GO" id="GO:0051539">
    <property type="term" value="F:4 iron, 4 sulfur cluster binding"/>
    <property type="evidence" value="ECO:0007669"/>
    <property type="project" value="UniProtKB-KW"/>
</dbReference>
<keyword evidence="3 9" id="KW-0489">Methyltransferase</keyword>
<evidence type="ECO:0000256" key="8">
    <source>
        <dbReference type="ARBA" id="ARBA00023014"/>
    </source>
</evidence>
<dbReference type="AlphaFoldDB" id="A0A0B6D1X9"/>
<dbReference type="EC" id="2.1.1.190" evidence="9"/>
<evidence type="ECO:0000256" key="5">
    <source>
        <dbReference type="ARBA" id="ARBA00022691"/>
    </source>
</evidence>
<dbReference type="PANTHER" id="PTHR11061">
    <property type="entry name" value="RNA M5U METHYLTRANSFERASE"/>
    <property type="match status" value="1"/>
</dbReference>
<evidence type="ECO:0000256" key="9">
    <source>
        <dbReference type="HAMAP-Rule" id="MF_01010"/>
    </source>
</evidence>
<evidence type="ECO:0000313" key="12">
    <source>
        <dbReference type="EMBL" id="NDR88702.1"/>
    </source>
</evidence>
<dbReference type="PROSITE" id="PS50926">
    <property type="entry name" value="TRAM"/>
    <property type="match status" value="1"/>
</dbReference>
<feature type="binding site" evidence="9 10">
    <location>
        <position position="379"/>
    </location>
    <ligand>
        <name>S-adenosyl-L-methionine</name>
        <dbReference type="ChEBI" id="CHEBI:59789"/>
    </ligand>
</feature>
<reference evidence="12" key="1">
    <citation type="submission" date="2019-08" db="EMBL/GenBank/DDBJ databases">
        <authorList>
            <person name="Busch A."/>
        </authorList>
    </citation>
    <scope>NUCLEOTIDE SEQUENCE</scope>
    <source>
        <strain evidence="13">15T0085</strain>
        <strain evidence="12">17T1429</strain>
    </source>
</reference>
<dbReference type="InterPro" id="IPR012340">
    <property type="entry name" value="NA-bd_OB-fold"/>
</dbReference>
<keyword evidence="2 9" id="KW-0698">rRNA processing</keyword>
<dbReference type="eggNOG" id="COG2265">
    <property type="taxonomic scope" value="Bacteria"/>
</dbReference>
<dbReference type="NCBIfam" id="NF009639">
    <property type="entry name" value="PRK13168.1"/>
    <property type="match status" value="1"/>
</dbReference>
<feature type="binding site" evidence="9">
    <location>
        <position position="169"/>
    </location>
    <ligand>
        <name>[4Fe-4S] cluster</name>
        <dbReference type="ChEBI" id="CHEBI:49883"/>
    </ligand>
</feature>
<evidence type="ECO:0000256" key="1">
    <source>
        <dbReference type="ARBA" id="ARBA00022485"/>
    </source>
</evidence>
<keyword evidence="1 9" id="KW-0004">4Fe-4S</keyword>
<keyword evidence="6 9" id="KW-0479">Metal-binding</keyword>
<evidence type="ECO:0000256" key="3">
    <source>
        <dbReference type="ARBA" id="ARBA00022603"/>
    </source>
</evidence>
<dbReference type="FunFam" id="2.40.50.140:FF:000097">
    <property type="entry name" value="23S rRNA (uracil(1939)-C(5))-methyltransferase RlmD"/>
    <property type="match status" value="1"/>
</dbReference>
<dbReference type="PANTHER" id="PTHR11061:SF49">
    <property type="entry name" value="23S RRNA (URACIL(1939)-C(5))-METHYLTRANSFERASE RLMD"/>
    <property type="match status" value="1"/>
</dbReference>
<keyword evidence="5 9" id="KW-0949">S-adenosyl-L-methionine</keyword>
<dbReference type="InterPro" id="IPR001566">
    <property type="entry name" value="23S_rRNA_MeTrfase_RlmD"/>
</dbReference>
<dbReference type="HOGENOM" id="CLU_014689_8_2_6"/>
<name>A0A0B6D1X9_FRATU</name>
<dbReference type="EMBL" id="JAAGJP010000023">
    <property type="protein sequence ID" value="NDS68318.1"/>
    <property type="molecule type" value="Genomic_DNA"/>
</dbReference>
<dbReference type="GO" id="GO:0003723">
    <property type="term" value="F:RNA binding"/>
    <property type="evidence" value="ECO:0007669"/>
    <property type="project" value="InterPro"/>
</dbReference>
<protein>
    <recommendedName>
        <fullName evidence="9">23S rRNA (uracil(1939)-C(5))-methyltransferase RlmD</fullName>
        <ecNumber evidence="9">2.1.1.190</ecNumber>
    </recommendedName>
    <alternativeName>
        <fullName evidence="9">23S rRNA(m5U1939)-methyltransferase</fullName>
    </alternativeName>
</protein>
<feature type="binding site" evidence="9">
    <location>
        <position position="79"/>
    </location>
    <ligand>
        <name>[4Fe-4S] cluster</name>
        <dbReference type="ChEBI" id="CHEBI:49883"/>
    </ligand>
</feature>
<accession>A0A0B6D1X9</accession>
<evidence type="ECO:0000259" key="11">
    <source>
        <dbReference type="PROSITE" id="PS50926"/>
    </source>
</evidence>
<dbReference type="Gene3D" id="2.40.50.140">
    <property type="entry name" value="Nucleic acid-binding proteins"/>
    <property type="match status" value="1"/>
</dbReference>
<dbReference type="HAMAP" id="MF_01010">
    <property type="entry name" value="23SrRNA_methyltr_RlmD"/>
    <property type="match status" value="1"/>
</dbReference>
<feature type="binding site" evidence="9">
    <location>
        <position position="88"/>
    </location>
    <ligand>
        <name>[4Fe-4S] cluster</name>
        <dbReference type="ChEBI" id="CHEBI:49883"/>
    </ligand>
</feature>
<comment type="similarity">
    <text evidence="9">Belongs to the class I-like SAM-binding methyltransferase superfamily. RNA M5U methyltransferase family. RlmD subfamily.</text>
</comment>
<dbReference type="SUPFAM" id="SSF53335">
    <property type="entry name" value="S-adenosyl-L-methionine-dependent methyltransferases"/>
    <property type="match status" value="1"/>
</dbReference>
<evidence type="ECO:0000256" key="2">
    <source>
        <dbReference type="ARBA" id="ARBA00022552"/>
    </source>
</evidence>
<sequence>MGRSRYHNKLKEGIFEAEITALSHDGRGIAKVDGKTTFIPFTLPGEVVKFEYTFTKAKFDEAKVVEYVKKSLNRVNPPCDHFQICGGCSLQHMSTDAQIEHKQQTLINQLKYIGNGVEPENILPPLRTSNTEGYRNKARLGVRYVSKKGKILVGFRERNGRFLADIDKCIVLNPLVGDKITEISSFIETLSIYQHIAQLEIAIDDTRPAMIVRHLEPFTNEDLEKLRSFAQENNYWIYLQSKGPDTIFRLYPQGDVEPKKLSYQPAAGIDIGFEPNDFTQVNNDINKKMIKRAIELLDISENDSIIDLFCGLGNFTLPISQHAKTVIGVEGEPTMVKRAKETADNNNITNVNFYAANLFESFEDKEWFNNFEYNKMLLDPPRAGAQEVCNNIEKFNVKRIVYVSCDTAALARDAGILVNTKGYKLISAGVMDMFPHTMHVESIAVFEKI</sequence>
<dbReference type="SMR" id="A0A0B6D1X9"/>
<evidence type="ECO:0000256" key="6">
    <source>
        <dbReference type="ARBA" id="ARBA00022723"/>
    </source>
</evidence>
<dbReference type="PROSITE" id="PS01231">
    <property type="entry name" value="TRMA_2"/>
    <property type="match status" value="1"/>
</dbReference>
<dbReference type="InterPro" id="IPR030391">
    <property type="entry name" value="MeTrfase_TrmA_CS"/>
</dbReference>
<evidence type="ECO:0000256" key="7">
    <source>
        <dbReference type="ARBA" id="ARBA00023004"/>
    </source>
</evidence>
<dbReference type="KEGG" id="ftc:DA46_1220"/>
<dbReference type="GO" id="GO:0070041">
    <property type="term" value="F:rRNA (uridine-C5-)-methyltransferase activity"/>
    <property type="evidence" value="ECO:0007669"/>
    <property type="project" value="UniProtKB-UniRule"/>
</dbReference>
<feature type="binding site" evidence="9">
    <location>
        <position position="314"/>
    </location>
    <ligand>
        <name>S-adenosyl-L-methionine</name>
        <dbReference type="ChEBI" id="CHEBI:59789"/>
    </ligand>
</feature>
<dbReference type="GO" id="GO:0070475">
    <property type="term" value="P:rRNA base methylation"/>
    <property type="evidence" value="ECO:0007669"/>
    <property type="project" value="TreeGrafter"/>
</dbReference>
<keyword evidence="8 9" id="KW-0411">Iron-sulfur</keyword>
<evidence type="ECO:0000256" key="10">
    <source>
        <dbReference type="PROSITE-ProRule" id="PRU01024"/>
    </source>
</evidence>
<dbReference type="InterPro" id="IPR010280">
    <property type="entry name" value="U5_MeTrfase_fam"/>
</dbReference>
<keyword evidence="7 9" id="KW-0408">Iron</keyword>
<comment type="function">
    <text evidence="9">Catalyzes the formation of 5-methyl-uridine at position 1939 (m5U1939) in 23S rRNA.</text>
</comment>
<evidence type="ECO:0000256" key="4">
    <source>
        <dbReference type="ARBA" id="ARBA00022679"/>
    </source>
</evidence>
<dbReference type="Gene3D" id="3.40.50.150">
    <property type="entry name" value="Vaccinia Virus protein VP39"/>
    <property type="match status" value="1"/>
</dbReference>
<dbReference type="Pfam" id="PF01938">
    <property type="entry name" value="TRAM"/>
    <property type="match status" value="1"/>
</dbReference>
<feature type="binding site" evidence="9 10">
    <location>
        <position position="309"/>
    </location>
    <ligand>
        <name>S-adenosyl-L-methionine</name>
        <dbReference type="ChEBI" id="CHEBI:59789"/>
    </ligand>
</feature>
<comment type="catalytic activity">
    <reaction evidence="9">
        <text>uridine(1939) in 23S rRNA + S-adenosyl-L-methionine = 5-methyluridine(1939) in 23S rRNA + S-adenosyl-L-homocysteine + H(+)</text>
        <dbReference type="Rhea" id="RHEA:42908"/>
        <dbReference type="Rhea" id="RHEA-COMP:10278"/>
        <dbReference type="Rhea" id="RHEA-COMP:10279"/>
        <dbReference type="ChEBI" id="CHEBI:15378"/>
        <dbReference type="ChEBI" id="CHEBI:57856"/>
        <dbReference type="ChEBI" id="CHEBI:59789"/>
        <dbReference type="ChEBI" id="CHEBI:65315"/>
        <dbReference type="ChEBI" id="CHEBI:74447"/>
        <dbReference type="EC" id="2.1.1.190"/>
    </reaction>
</comment>
<dbReference type="EMBL" id="JAAGKH010000017">
    <property type="protein sequence ID" value="NDR88702.1"/>
    <property type="molecule type" value="Genomic_DNA"/>
</dbReference>
<dbReference type="PROSITE" id="PS51687">
    <property type="entry name" value="SAM_MT_RNA_M5U"/>
    <property type="match status" value="1"/>
</dbReference>
<proteinExistence type="inferred from homology"/>
<keyword evidence="4 9" id="KW-0808">Transferase</keyword>
<dbReference type="Pfam" id="PF05958">
    <property type="entry name" value="tRNA_U5-meth_tr"/>
    <property type="match status" value="1"/>
</dbReference>
<comment type="caution">
    <text evidence="12">The sequence shown here is derived from an EMBL/GenBank/DDBJ whole genome shotgun (WGS) entry which is preliminary data.</text>
</comment>
<feature type="active site" description="Nucleophile" evidence="9 10">
    <location>
        <position position="405"/>
    </location>
</feature>
<feature type="binding site" evidence="9">
    <location>
        <position position="85"/>
    </location>
    <ligand>
        <name>[4Fe-4S] cluster</name>
        <dbReference type="ChEBI" id="CHEBI:49883"/>
    </ligand>
</feature>
<dbReference type="SUPFAM" id="SSF50249">
    <property type="entry name" value="Nucleic acid-binding proteins"/>
    <property type="match status" value="1"/>
</dbReference>
<evidence type="ECO:0000313" key="13">
    <source>
        <dbReference type="EMBL" id="NDS68318.1"/>
    </source>
</evidence>
<dbReference type="KEGG" id="ftz:CH68_1658"/>
<feature type="binding site" evidence="9">
    <location>
        <position position="357"/>
    </location>
    <ligand>
        <name>S-adenosyl-L-methionine</name>
        <dbReference type="ChEBI" id="CHEBI:59789"/>
    </ligand>
</feature>
<dbReference type="KEGG" id="ftv:CH67_1928"/>